<sequence>MFEIQWTMRMNQSLGSIVLELLCAWYSFDRHFSIPRSFLNLQGGLQGLNWMGCIPQMKNFLHFKEIR</sequence>
<feature type="non-terminal residue" evidence="1">
    <location>
        <position position="67"/>
    </location>
</feature>
<protein>
    <submittedName>
        <fullName evidence="1">Uncharacterized protein</fullName>
    </submittedName>
</protein>
<proteinExistence type="predicted"/>
<name>A0A0K2TDR1_LEPSM</name>
<dbReference type="AlphaFoldDB" id="A0A0K2TDR1"/>
<reference evidence="1" key="1">
    <citation type="submission" date="2014-05" db="EMBL/GenBank/DDBJ databases">
        <authorList>
            <person name="Chronopoulou M."/>
        </authorList>
    </citation>
    <scope>NUCLEOTIDE SEQUENCE</scope>
    <source>
        <tissue evidence="1">Whole organism</tissue>
    </source>
</reference>
<dbReference type="EMBL" id="HACA01006808">
    <property type="protein sequence ID" value="CDW24169.1"/>
    <property type="molecule type" value="Transcribed_RNA"/>
</dbReference>
<organism evidence="1">
    <name type="scientific">Lepeophtheirus salmonis</name>
    <name type="common">Salmon louse</name>
    <name type="synonym">Caligus salmonis</name>
    <dbReference type="NCBI Taxonomy" id="72036"/>
    <lineage>
        <taxon>Eukaryota</taxon>
        <taxon>Metazoa</taxon>
        <taxon>Ecdysozoa</taxon>
        <taxon>Arthropoda</taxon>
        <taxon>Crustacea</taxon>
        <taxon>Multicrustacea</taxon>
        <taxon>Hexanauplia</taxon>
        <taxon>Copepoda</taxon>
        <taxon>Siphonostomatoida</taxon>
        <taxon>Caligidae</taxon>
        <taxon>Lepeophtheirus</taxon>
    </lineage>
</organism>
<accession>A0A0K2TDR1</accession>
<evidence type="ECO:0000313" key="1">
    <source>
        <dbReference type="EMBL" id="CDW24169.1"/>
    </source>
</evidence>